<dbReference type="OrthoDB" id="3182339at2759"/>
<reference evidence="1" key="1">
    <citation type="submission" date="2020-11" db="EMBL/GenBank/DDBJ databases">
        <authorList>
            <consortium name="DOE Joint Genome Institute"/>
            <person name="Ahrendt S."/>
            <person name="Riley R."/>
            <person name="Andreopoulos W."/>
            <person name="LaButti K."/>
            <person name="Pangilinan J."/>
            <person name="Ruiz-duenas F.J."/>
            <person name="Barrasa J.M."/>
            <person name="Sanchez-Garcia M."/>
            <person name="Camarero S."/>
            <person name="Miyauchi S."/>
            <person name="Serrano A."/>
            <person name="Linde D."/>
            <person name="Babiker R."/>
            <person name="Drula E."/>
            <person name="Ayuso-Fernandez I."/>
            <person name="Pacheco R."/>
            <person name="Padilla G."/>
            <person name="Ferreira P."/>
            <person name="Barriuso J."/>
            <person name="Kellner H."/>
            <person name="Castanera R."/>
            <person name="Alfaro M."/>
            <person name="Ramirez L."/>
            <person name="Pisabarro A.G."/>
            <person name="Kuo A."/>
            <person name="Tritt A."/>
            <person name="Lipzen A."/>
            <person name="He G."/>
            <person name="Yan M."/>
            <person name="Ng V."/>
            <person name="Cullen D."/>
            <person name="Martin F."/>
            <person name="Rosso M.-N."/>
            <person name="Henrissat B."/>
            <person name="Hibbett D."/>
            <person name="Martinez A.T."/>
            <person name="Grigoriev I.V."/>
        </authorList>
    </citation>
    <scope>NUCLEOTIDE SEQUENCE</scope>
    <source>
        <strain evidence="1">AH 44721</strain>
    </source>
</reference>
<sequence length="105" mass="12418">LRCQPNIWSGQLYFDEYDTYVRLCLLLGISPNEFQKYEYVESDRFVPERGRIGDMRDLCLFDRSPIGLVRTLIGLRRKGMSFENTHLGKVLHARMLLPDDFEEED</sequence>
<organism evidence="1 2">
    <name type="scientific">Gymnopilus junonius</name>
    <name type="common">Spectacular rustgill mushroom</name>
    <name type="synonym">Gymnopilus spectabilis subsp. junonius</name>
    <dbReference type="NCBI Taxonomy" id="109634"/>
    <lineage>
        <taxon>Eukaryota</taxon>
        <taxon>Fungi</taxon>
        <taxon>Dikarya</taxon>
        <taxon>Basidiomycota</taxon>
        <taxon>Agaricomycotina</taxon>
        <taxon>Agaricomycetes</taxon>
        <taxon>Agaricomycetidae</taxon>
        <taxon>Agaricales</taxon>
        <taxon>Agaricineae</taxon>
        <taxon>Hymenogastraceae</taxon>
        <taxon>Gymnopilus</taxon>
    </lineage>
</organism>
<proteinExistence type="predicted"/>
<name>A0A9P5TEX9_GYMJU</name>
<gene>
    <name evidence="1" type="ORF">CPB84DRAFT_1691573</name>
</gene>
<protein>
    <submittedName>
        <fullName evidence="1">Uncharacterized protein</fullName>
    </submittedName>
</protein>
<comment type="caution">
    <text evidence="1">The sequence shown here is derived from an EMBL/GenBank/DDBJ whole genome shotgun (WGS) entry which is preliminary data.</text>
</comment>
<evidence type="ECO:0000313" key="1">
    <source>
        <dbReference type="EMBL" id="KAF8872181.1"/>
    </source>
</evidence>
<feature type="non-terminal residue" evidence="1">
    <location>
        <position position="1"/>
    </location>
</feature>
<dbReference type="AlphaFoldDB" id="A0A9P5TEX9"/>
<dbReference type="Proteomes" id="UP000724874">
    <property type="component" value="Unassembled WGS sequence"/>
</dbReference>
<dbReference type="EMBL" id="JADNYJ010000276">
    <property type="protein sequence ID" value="KAF8872181.1"/>
    <property type="molecule type" value="Genomic_DNA"/>
</dbReference>
<keyword evidence="2" id="KW-1185">Reference proteome</keyword>
<accession>A0A9P5TEX9</accession>
<evidence type="ECO:0000313" key="2">
    <source>
        <dbReference type="Proteomes" id="UP000724874"/>
    </source>
</evidence>